<proteinExistence type="predicted"/>
<dbReference type="CDD" id="cd06357">
    <property type="entry name" value="PBP1_AmiC"/>
    <property type="match status" value="1"/>
</dbReference>
<keyword evidence="2" id="KW-1185">Reference proteome</keyword>
<dbReference type="SUPFAM" id="SSF53822">
    <property type="entry name" value="Periplasmic binding protein-like I"/>
    <property type="match status" value="1"/>
</dbReference>
<organism evidence="1 2">
    <name type="scientific">Ruixingdingia sedimenti</name>
    <dbReference type="NCBI Taxonomy" id="3073604"/>
    <lineage>
        <taxon>Bacteria</taxon>
        <taxon>Pseudomonadati</taxon>
        <taxon>Pseudomonadota</taxon>
        <taxon>Alphaproteobacteria</taxon>
        <taxon>Rhodobacterales</taxon>
        <taxon>Paracoccaceae</taxon>
        <taxon>Ruixingdingia</taxon>
    </lineage>
</organism>
<accession>A0ABU1F808</accession>
<reference evidence="1 2" key="1">
    <citation type="submission" date="2023-09" db="EMBL/GenBank/DDBJ databases">
        <title>Xinfangfangia sedmenti sp. nov., isolated the sedment.</title>
        <authorList>
            <person name="Xu L."/>
        </authorList>
    </citation>
    <scope>NUCLEOTIDE SEQUENCE [LARGE SCALE GENOMIC DNA]</scope>
    <source>
        <strain evidence="1 2">LG-4</strain>
    </source>
</reference>
<evidence type="ECO:0000313" key="2">
    <source>
        <dbReference type="Proteomes" id="UP001247754"/>
    </source>
</evidence>
<evidence type="ECO:0000313" key="1">
    <source>
        <dbReference type="EMBL" id="MDR5652738.1"/>
    </source>
</evidence>
<comment type="caution">
    <text evidence="1">The sequence shown here is derived from an EMBL/GenBank/DDBJ whole genome shotgun (WGS) entry which is preliminary data.</text>
</comment>
<dbReference type="InterPro" id="IPR039570">
    <property type="entry name" value="AmiC_PBP1"/>
</dbReference>
<dbReference type="Pfam" id="PF13433">
    <property type="entry name" value="Peripla_BP_5"/>
    <property type="match status" value="1"/>
</dbReference>
<protein>
    <submittedName>
        <fullName evidence="1">Transporter substrate-binding domain-containing protein</fullName>
    </submittedName>
</protein>
<dbReference type="Gene3D" id="3.40.50.2300">
    <property type="match status" value="2"/>
</dbReference>
<dbReference type="InterPro" id="IPR000709">
    <property type="entry name" value="Leu_Ile_Val-bd"/>
</dbReference>
<dbReference type="PRINTS" id="PR00337">
    <property type="entry name" value="LEUILEVALBP"/>
</dbReference>
<dbReference type="PANTHER" id="PTHR47628:SF1">
    <property type="entry name" value="ALIPHATIC AMIDASE EXPRESSION-REGULATING PROTEIN"/>
    <property type="match status" value="1"/>
</dbReference>
<dbReference type="EMBL" id="JAVKPH010000008">
    <property type="protein sequence ID" value="MDR5652738.1"/>
    <property type="molecule type" value="Genomic_DNA"/>
</dbReference>
<dbReference type="PANTHER" id="PTHR47628">
    <property type="match status" value="1"/>
</dbReference>
<dbReference type="RefSeq" id="WP_310456986.1">
    <property type="nucleotide sequence ID" value="NZ_JAVKPH010000008.1"/>
</dbReference>
<gene>
    <name evidence="1" type="ORF">RGD00_08990</name>
</gene>
<dbReference type="InterPro" id="IPR028082">
    <property type="entry name" value="Peripla_BP_I"/>
</dbReference>
<name>A0ABU1F808_9RHOB</name>
<dbReference type="Proteomes" id="UP001247754">
    <property type="component" value="Unassembled WGS sequence"/>
</dbReference>
<sequence length="387" mass="42804">MCAIDSRSPWKLGVLFSDTGPTAIIERSQKCGVLLAIHEINAAGGVAGRMVEPVLCDPGSVPSEYGRMAEKLIVEDHVRVLIGCYKSSARKEVLPVVERRNALFFYPTLYEGFEYSPNVIYGGACPNQNSVPLASYLLENYGNRFYFVGSDYIYPRESNRVMRNILRQGGGEVLGEVYLPFDGGPEMFGPVLADIAEKKPDVIFSTVVGEMTVAFYRAYHAAGHDALKVPIASLTTNEAEIGRIGAEAAAGNITAAPYFRSIGGEANRRFLENYERQFGKEIMATSCAEAAYFQTRMFAAALSKVGRLDTDLLRECLLGSTWDAPQGQVKIDPDNNHTYLHSRIARVDSHGEFIVQREVVRAVKPDPYLVTPDLNDRRLRLRKTAKS</sequence>